<evidence type="ECO:0000313" key="2">
    <source>
        <dbReference type="EMBL" id="ABC38823.1"/>
    </source>
</evidence>
<organism evidence="2 3">
    <name type="scientific">Burkholderia thailandensis (strain ATCC 700388 / DSM 13276 / CCUG 48851 / CIP 106301 / E264)</name>
    <dbReference type="NCBI Taxonomy" id="271848"/>
    <lineage>
        <taxon>Bacteria</taxon>
        <taxon>Pseudomonadati</taxon>
        <taxon>Pseudomonadota</taxon>
        <taxon>Betaproteobacteria</taxon>
        <taxon>Burkholderiales</taxon>
        <taxon>Burkholderiaceae</taxon>
        <taxon>Burkholderia</taxon>
        <taxon>pseudomallei group</taxon>
    </lineage>
</organism>
<name>Q2T075_BURTA</name>
<evidence type="ECO:0000313" key="3">
    <source>
        <dbReference type="Proteomes" id="UP000001930"/>
    </source>
</evidence>
<dbReference type="HOGENOM" id="CLU_069372_0_0_4"/>
<proteinExistence type="predicted"/>
<evidence type="ECO:0000259" key="1">
    <source>
        <dbReference type="Pfam" id="PF05229"/>
    </source>
</evidence>
<dbReference type="EMBL" id="CP000086">
    <property type="protein sequence ID" value="ABC38823.1"/>
    <property type="molecule type" value="Genomic_DNA"/>
</dbReference>
<dbReference type="Pfam" id="PF05229">
    <property type="entry name" value="SCPU"/>
    <property type="match status" value="2"/>
</dbReference>
<dbReference type="KEGG" id="bte:BTH_I0868"/>
<dbReference type="Proteomes" id="UP000001930">
    <property type="component" value="Chromosome I"/>
</dbReference>
<gene>
    <name evidence="2" type="ordered locus">BTH_I0868</name>
</gene>
<dbReference type="PANTHER" id="PTHR37089:SF4">
    <property type="entry name" value="EXPORTED PROTEIN"/>
    <property type="match status" value="1"/>
</dbReference>
<accession>Q2T075</accession>
<keyword evidence="3" id="KW-1185">Reference proteome</keyword>
<feature type="domain" description="Spore coat protein U/FanG" evidence="1">
    <location>
        <begin position="236"/>
        <end position="369"/>
    </location>
</feature>
<reference evidence="2 3" key="1">
    <citation type="journal article" date="2005" name="BMC Genomics">
        <title>Bacterial genome adaptation to niches: divergence of the potential virulence genes in three Burkholderia species of different survival strategies.</title>
        <authorList>
            <person name="Kim H.S."/>
            <person name="Schell M.A."/>
            <person name="Yu Y."/>
            <person name="Ulrich R.L."/>
            <person name="Sarria S.H."/>
            <person name="Nierman W.C."/>
            <person name="DeShazer D."/>
        </authorList>
    </citation>
    <scope>NUCLEOTIDE SEQUENCE [LARGE SCALE GENOMIC DNA]</scope>
    <source>
        <strain evidence="3">ATCC 700388 / DSM 13276 / CCUG 48851 / CIP 106301 / E264</strain>
    </source>
</reference>
<dbReference type="InterPro" id="IPR007893">
    <property type="entry name" value="Spore_coat_U/FanG"/>
</dbReference>
<feature type="domain" description="Spore coat protein U/FanG" evidence="1">
    <location>
        <begin position="73"/>
        <end position="196"/>
    </location>
</feature>
<dbReference type="AlphaFoldDB" id="Q2T075"/>
<keyword evidence="2" id="KW-0449">Lipoprotein</keyword>
<dbReference type="InterPro" id="IPR053167">
    <property type="entry name" value="Spore_coat_component"/>
</dbReference>
<protein>
    <submittedName>
        <fullName evidence="2">Lipoprotein, putative</fullName>
    </submittedName>
</protein>
<dbReference type="SMART" id="SM00972">
    <property type="entry name" value="SCPU"/>
    <property type="match status" value="2"/>
</dbReference>
<dbReference type="PANTHER" id="PTHR37089">
    <property type="entry name" value="PROTEIN U-RELATED"/>
    <property type="match status" value="1"/>
</dbReference>
<sequence>MLEWLHRVSVSVELLLAYCRQSNAPRVMMVILKPARMLEMRQKMTITNIRQRDSKQWLLAMLLMWLLACPWGAARAETCSVTSPAPDFGSVDPITLAAVSTTATMTVTCTWSASTSTPNVLVCLNLGSPPPRYLTNGANQMQYDLYQDSGHTLSWGSTYDGTTPISFTLVKPGSGTTANANVTIYGQIASNQPTVPTVGNASTVYSQTFGGTLTSLNYNFYSLTATPCASQASAGTFPFTVNAAVVNNCFISATDVAFGSTGLIQSALTATGTISAQCTNGDAFQIALNGGASGNVAARAMQPAGGGGAVNYQLYLDAAHSTIWGDGTAGTSTATGTGSGLSQSLTVYGQVPVQTTPAPGTYSDTITATITF</sequence>